<dbReference type="SUPFAM" id="SSF46689">
    <property type="entry name" value="Homeodomain-like"/>
    <property type="match status" value="1"/>
</dbReference>
<feature type="domain" description="SANT" evidence="9">
    <location>
        <begin position="335"/>
        <end position="386"/>
    </location>
</feature>
<keyword evidence="3" id="KW-0479">Metal-binding</keyword>
<dbReference type="GO" id="GO:0000785">
    <property type="term" value="C:chromatin"/>
    <property type="evidence" value="ECO:0007669"/>
    <property type="project" value="TreeGrafter"/>
</dbReference>
<evidence type="ECO:0000313" key="11">
    <source>
        <dbReference type="Proteomes" id="UP000821853"/>
    </source>
</evidence>
<dbReference type="PROSITE" id="PS51293">
    <property type="entry name" value="SANT"/>
    <property type="match status" value="1"/>
</dbReference>
<dbReference type="PANTHER" id="PTHR13992">
    <property type="entry name" value="NUCLEAR RECEPTOR CO-REPRESSOR RELATED NCOR"/>
    <property type="match status" value="1"/>
</dbReference>
<feature type="region of interest" description="Disordered" evidence="8">
    <location>
        <begin position="206"/>
        <end position="230"/>
    </location>
</feature>
<dbReference type="AlphaFoldDB" id="A0A9J6HCV6"/>
<keyword evidence="11" id="KW-1185">Reference proteome</keyword>
<dbReference type="GO" id="GO:0006357">
    <property type="term" value="P:regulation of transcription by RNA polymerase II"/>
    <property type="evidence" value="ECO:0007669"/>
    <property type="project" value="TreeGrafter"/>
</dbReference>
<evidence type="ECO:0000256" key="4">
    <source>
        <dbReference type="ARBA" id="ARBA00022771"/>
    </source>
</evidence>
<feature type="compositionally biased region" description="Basic and acidic residues" evidence="8">
    <location>
        <begin position="113"/>
        <end position="125"/>
    </location>
</feature>
<evidence type="ECO:0000256" key="6">
    <source>
        <dbReference type="ARBA" id="ARBA00023125"/>
    </source>
</evidence>
<evidence type="ECO:0000256" key="8">
    <source>
        <dbReference type="SAM" id="MobiDB-lite"/>
    </source>
</evidence>
<feature type="compositionally biased region" description="Low complexity" evidence="8">
    <location>
        <begin position="409"/>
        <end position="421"/>
    </location>
</feature>
<dbReference type="GO" id="GO:0008270">
    <property type="term" value="F:zinc ion binding"/>
    <property type="evidence" value="ECO:0007669"/>
    <property type="project" value="UniProtKB-KW"/>
</dbReference>
<dbReference type="InterPro" id="IPR001005">
    <property type="entry name" value="SANT/Myb"/>
</dbReference>
<keyword evidence="7" id="KW-0539">Nucleus</keyword>
<organism evidence="10 11">
    <name type="scientific">Haemaphysalis longicornis</name>
    <name type="common">Bush tick</name>
    <dbReference type="NCBI Taxonomy" id="44386"/>
    <lineage>
        <taxon>Eukaryota</taxon>
        <taxon>Metazoa</taxon>
        <taxon>Ecdysozoa</taxon>
        <taxon>Arthropoda</taxon>
        <taxon>Chelicerata</taxon>
        <taxon>Arachnida</taxon>
        <taxon>Acari</taxon>
        <taxon>Parasitiformes</taxon>
        <taxon>Ixodida</taxon>
        <taxon>Ixodoidea</taxon>
        <taxon>Ixodidae</taxon>
        <taxon>Haemaphysalinae</taxon>
        <taxon>Haemaphysalis</taxon>
    </lineage>
</organism>
<dbReference type="Proteomes" id="UP000821853">
    <property type="component" value="Unassembled WGS sequence"/>
</dbReference>
<evidence type="ECO:0000259" key="9">
    <source>
        <dbReference type="PROSITE" id="PS51293"/>
    </source>
</evidence>
<protein>
    <recommendedName>
        <fullName evidence="9">SANT domain-containing protein</fullName>
    </recommendedName>
</protein>
<feature type="region of interest" description="Disordered" evidence="8">
    <location>
        <begin position="1"/>
        <end position="137"/>
    </location>
</feature>
<comment type="subcellular location">
    <subcellularLocation>
        <location evidence="1">Nucleus</location>
    </subcellularLocation>
</comment>
<comment type="caution">
    <text evidence="10">The sequence shown here is derived from an EMBL/GenBank/DDBJ whole genome shotgun (WGS) entry which is preliminary data.</text>
</comment>
<evidence type="ECO:0000256" key="1">
    <source>
        <dbReference type="ARBA" id="ARBA00004123"/>
    </source>
</evidence>
<feature type="compositionally biased region" description="Polar residues" evidence="8">
    <location>
        <begin position="422"/>
        <end position="433"/>
    </location>
</feature>
<evidence type="ECO:0000256" key="3">
    <source>
        <dbReference type="ARBA" id="ARBA00022723"/>
    </source>
</evidence>
<dbReference type="CDD" id="cd00167">
    <property type="entry name" value="SANT"/>
    <property type="match status" value="1"/>
</dbReference>
<dbReference type="EMBL" id="JABSTR010002940">
    <property type="protein sequence ID" value="KAH9384696.1"/>
    <property type="molecule type" value="Genomic_DNA"/>
</dbReference>
<feature type="compositionally biased region" description="Low complexity" evidence="8">
    <location>
        <begin position="452"/>
        <end position="471"/>
    </location>
</feature>
<dbReference type="Gene3D" id="1.10.10.60">
    <property type="entry name" value="Homeodomain-like"/>
    <property type="match status" value="1"/>
</dbReference>
<dbReference type="PANTHER" id="PTHR13992:SF39">
    <property type="entry name" value="SMRTER, ISOFORM G"/>
    <property type="match status" value="1"/>
</dbReference>
<dbReference type="SMART" id="SM00717">
    <property type="entry name" value="SANT"/>
    <property type="match status" value="1"/>
</dbReference>
<dbReference type="InterPro" id="IPR017884">
    <property type="entry name" value="SANT_dom"/>
</dbReference>
<name>A0A9J6HCV6_HAELO</name>
<feature type="region of interest" description="Disordered" evidence="8">
    <location>
        <begin position="407"/>
        <end position="501"/>
    </location>
</feature>
<comment type="similarity">
    <text evidence="2">Belongs to the N-CoR nuclear receptor corepressors family.</text>
</comment>
<evidence type="ECO:0000256" key="2">
    <source>
        <dbReference type="ARBA" id="ARBA00010097"/>
    </source>
</evidence>
<evidence type="ECO:0000256" key="5">
    <source>
        <dbReference type="ARBA" id="ARBA00022833"/>
    </source>
</evidence>
<dbReference type="InterPro" id="IPR051571">
    <property type="entry name" value="N-CoR_corepressor"/>
</dbReference>
<dbReference type="GO" id="GO:0005654">
    <property type="term" value="C:nucleoplasm"/>
    <property type="evidence" value="ECO:0007669"/>
    <property type="project" value="UniProtKB-ARBA"/>
</dbReference>
<keyword evidence="5" id="KW-0862">Zinc</keyword>
<dbReference type="OMA" id="HMPLRID"/>
<dbReference type="OrthoDB" id="10258692at2759"/>
<keyword evidence="6" id="KW-0238">DNA-binding</keyword>
<dbReference type="FunFam" id="1.10.10.60:FF:000012">
    <property type="entry name" value="Metastasis-associated 1 family, member 3"/>
    <property type="match status" value="1"/>
</dbReference>
<sequence length="501" mass="55506">MAHEGPSENLVSTNECPRLLLLQQGEPNSRQPLLPDTSLPPIERMEADKPPCKSQKGATSSAPPGEDVRRFPQESSSSSSSSSSDDDDLLDALNKLDVETDQGEPHTASSRQGHQDLEAYDHSSDNGEGVQGPPAVSPRSIADIIYAENEKKARLAHAVLDKCGPKVTEPLYHQPSDTAIYHENKKKYQEFKITLMLHFKRKAQERQARAGPLSYSRNEPMPASENEMGQGDNRVEWKANEQRQRQFFEEQFPELKKTRREQLQLATSLAKPGKRKRMGADMQVILGLQKAEKKERRKLNCAIIPSVLSDEQRPPRDVDFRNLVQDPLAELKERHSANVWDDREKEVFRKTFLQHPKKFATIASYLDRKSVADCIQYYYLSKKSENYKQLTRKKCSRVTLLAPQQKTLASSVPVHDSASSSGISNLATLTTPEASAPATSGMDMTETIILPSTTDATASAAATSSSGNAVAPAPPPGVDCRRHTTEAPTPSPSQDKGDQLD</sequence>
<gene>
    <name evidence="10" type="ORF">HPB48_026707</name>
</gene>
<reference evidence="10 11" key="1">
    <citation type="journal article" date="2020" name="Cell">
        <title>Large-Scale Comparative Analyses of Tick Genomes Elucidate Their Genetic Diversity and Vector Capacities.</title>
        <authorList>
            <consortium name="Tick Genome and Microbiome Consortium (TIGMIC)"/>
            <person name="Jia N."/>
            <person name="Wang J."/>
            <person name="Shi W."/>
            <person name="Du L."/>
            <person name="Sun Y."/>
            <person name="Zhan W."/>
            <person name="Jiang J.F."/>
            <person name="Wang Q."/>
            <person name="Zhang B."/>
            <person name="Ji P."/>
            <person name="Bell-Sakyi L."/>
            <person name="Cui X.M."/>
            <person name="Yuan T.T."/>
            <person name="Jiang B.G."/>
            <person name="Yang W.F."/>
            <person name="Lam T.T."/>
            <person name="Chang Q.C."/>
            <person name="Ding S.J."/>
            <person name="Wang X.J."/>
            <person name="Zhu J.G."/>
            <person name="Ruan X.D."/>
            <person name="Zhao L."/>
            <person name="Wei J.T."/>
            <person name="Ye R.Z."/>
            <person name="Que T.C."/>
            <person name="Du C.H."/>
            <person name="Zhou Y.H."/>
            <person name="Cheng J.X."/>
            <person name="Dai P.F."/>
            <person name="Guo W.B."/>
            <person name="Han X.H."/>
            <person name="Huang E.J."/>
            <person name="Li L.F."/>
            <person name="Wei W."/>
            <person name="Gao Y.C."/>
            <person name="Liu J.Z."/>
            <person name="Shao H.Z."/>
            <person name="Wang X."/>
            <person name="Wang C.C."/>
            <person name="Yang T.C."/>
            <person name="Huo Q.B."/>
            <person name="Li W."/>
            <person name="Chen H.Y."/>
            <person name="Chen S.E."/>
            <person name="Zhou L.G."/>
            <person name="Ni X.B."/>
            <person name="Tian J.H."/>
            <person name="Sheng Y."/>
            <person name="Liu T."/>
            <person name="Pan Y.S."/>
            <person name="Xia L.Y."/>
            <person name="Li J."/>
            <person name="Zhao F."/>
            <person name="Cao W.C."/>
        </authorList>
    </citation>
    <scope>NUCLEOTIDE SEQUENCE [LARGE SCALE GENOMIC DNA]</scope>
    <source>
        <strain evidence="10">HaeL-2018</strain>
    </source>
</reference>
<dbReference type="VEuPathDB" id="VectorBase:HLOH_064251"/>
<dbReference type="InterPro" id="IPR009057">
    <property type="entry name" value="Homeodomain-like_sf"/>
</dbReference>
<evidence type="ECO:0000313" key="10">
    <source>
        <dbReference type="EMBL" id="KAH9384696.1"/>
    </source>
</evidence>
<keyword evidence="4" id="KW-0863">Zinc-finger</keyword>
<dbReference type="GO" id="GO:0003677">
    <property type="term" value="F:DNA binding"/>
    <property type="evidence" value="ECO:0007669"/>
    <property type="project" value="UniProtKB-KW"/>
</dbReference>
<proteinExistence type="inferred from homology"/>
<evidence type="ECO:0000256" key="7">
    <source>
        <dbReference type="ARBA" id="ARBA00023242"/>
    </source>
</evidence>
<dbReference type="GO" id="GO:0032991">
    <property type="term" value="C:protein-containing complex"/>
    <property type="evidence" value="ECO:0007669"/>
    <property type="project" value="UniProtKB-ARBA"/>
</dbReference>
<accession>A0A9J6HCV6</accession>